<dbReference type="InterPro" id="IPR004223">
    <property type="entry name" value="VitB12-dep_Met_synth_activ_dom"/>
</dbReference>
<proteinExistence type="predicted"/>
<feature type="domain" description="AdoMet activation" evidence="1">
    <location>
        <begin position="140"/>
        <end position="186"/>
    </location>
</feature>
<protein>
    <submittedName>
        <fullName evidence="2">Vitamin B12 dependent methionine synthase activation subunit</fullName>
    </submittedName>
</protein>
<dbReference type="SUPFAM" id="SSF56507">
    <property type="entry name" value="Methionine synthase activation domain-like"/>
    <property type="match status" value="1"/>
</dbReference>
<organism evidence="2 3">
    <name type="scientific">Candidatus Pullichristensenella excrementigallinarum</name>
    <dbReference type="NCBI Taxonomy" id="2840907"/>
    <lineage>
        <taxon>Bacteria</taxon>
        <taxon>Bacillati</taxon>
        <taxon>Bacillota</taxon>
        <taxon>Clostridia</taxon>
        <taxon>Candidatus Pullichristensenella</taxon>
    </lineage>
</organism>
<dbReference type="Gene3D" id="3.40.109.40">
    <property type="match status" value="1"/>
</dbReference>
<evidence type="ECO:0000259" key="1">
    <source>
        <dbReference type="Pfam" id="PF02965"/>
    </source>
</evidence>
<dbReference type="EMBL" id="DVMU01000004">
    <property type="protein sequence ID" value="HIU32958.1"/>
    <property type="molecule type" value="Genomic_DNA"/>
</dbReference>
<dbReference type="GO" id="GO:0008705">
    <property type="term" value="F:methionine synthase activity"/>
    <property type="evidence" value="ECO:0007669"/>
    <property type="project" value="InterPro"/>
</dbReference>
<evidence type="ECO:0000313" key="3">
    <source>
        <dbReference type="Proteomes" id="UP000824072"/>
    </source>
</evidence>
<evidence type="ECO:0000313" key="2">
    <source>
        <dbReference type="EMBL" id="HIU32958.1"/>
    </source>
</evidence>
<dbReference type="Pfam" id="PF02965">
    <property type="entry name" value="Met_synt_B12"/>
    <property type="match status" value="1"/>
</dbReference>
<reference evidence="2" key="1">
    <citation type="submission" date="2020-10" db="EMBL/GenBank/DDBJ databases">
        <authorList>
            <person name="Gilroy R."/>
        </authorList>
    </citation>
    <scope>NUCLEOTIDE SEQUENCE</scope>
    <source>
        <strain evidence="2">ChiHcec3-11533</strain>
    </source>
</reference>
<gene>
    <name evidence="2" type="ORF">IAB02_00200</name>
</gene>
<dbReference type="InterPro" id="IPR037010">
    <property type="entry name" value="VitB12-dep_Met_synth_activ_sf"/>
</dbReference>
<accession>A0A9D1I9Q8</accession>
<dbReference type="AlphaFoldDB" id="A0A9D1I9Q8"/>
<name>A0A9D1I9Q8_9FIRM</name>
<comment type="caution">
    <text evidence="2">The sequence shown here is derived from an EMBL/GenBank/DDBJ whole genome shotgun (WGS) entry which is preliminary data.</text>
</comment>
<dbReference type="Proteomes" id="UP000824072">
    <property type="component" value="Unassembled WGS sequence"/>
</dbReference>
<sequence>MSLCIPRDEVLRYLGGAPEIPELGRLVDSVLEELSREVCPRSAVRRVSLQTGEDFVEILGLRLLSRALASSLAGCESGYLIAATLGTQADMLLRRYMAVDLPRAAVVQAACAAMLEAFLDQLCGQLNADERENDLFLLPRFSPGYGDWDLREQGKIFALMDLPRRLGVTLTQSFMMLPEKSVTALAGLGKAPHCPQSSCGNCEKTDCAFRRS</sequence>
<reference evidence="2" key="2">
    <citation type="journal article" date="2021" name="PeerJ">
        <title>Extensive microbial diversity within the chicken gut microbiome revealed by metagenomics and culture.</title>
        <authorList>
            <person name="Gilroy R."/>
            <person name="Ravi A."/>
            <person name="Getino M."/>
            <person name="Pursley I."/>
            <person name="Horton D.L."/>
            <person name="Alikhan N.F."/>
            <person name="Baker D."/>
            <person name="Gharbi K."/>
            <person name="Hall N."/>
            <person name="Watson M."/>
            <person name="Adriaenssens E.M."/>
            <person name="Foster-Nyarko E."/>
            <person name="Jarju S."/>
            <person name="Secka A."/>
            <person name="Antonio M."/>
            <person name="Oren A."/>
            <person name="Chaudhuri R.R."/>
            <person name="La Ragione R."/>
            <person name="Hildebrand F."/>
            <person name="Pallen M.J."/>
        </authorList>
    </citation>
    <scope>NUCLEOTIDE SEQUENCE</scope>
    <source>
        <strain evidence="2">ChiHcec3-11533</strain>
    </source>
</reference>